<name>A0A358HTC5_9PROT</name>
<reference evidence="4 5" key="1">
    <citation type="journal article" date="2018" name="Nat. Biotechnol.">
        <title>A standardized bacterial taxonomy based on genome phylogeny substantially revises the tree of life.</title>
        <authorList>
            <person name="Parks D.H."/>
            <person name="Chuvochina M."/>
            <person name="Waite D.W."/>
            <person name="Rinke C."/>
            <person name="Skarshewski A."/>
            <person name="Chaumeil P.A."/>
            <person name="Hugenholtz P."/>
        </authorList>
    </citation>
    <scope>NUCLEOTIDE SEQUENCE [LARGE SCALE GENOMIC DNA]</scope>
    <source>
        <strain evidence="2">UBA8707</strain>
        <strain evidence="3">UBA9881</strain>
    </source>
</reference>
<evidence type="ECO:0000256" key="1">
    <source>
        <dbReference type="SAM" id="Phobius"/>
    </source>
</evidence>
<proteinExistence type="predicted"/>
<keyword evidence="1" id="KW-0812">Transmembrane</keyword>
<accession>A0A358HTC5</accession>
<gene>
    <name evidence="2" type="ORF">DEF21_11110</name>
    <name evidence="3" type="ORF">DHR80_09710</name>
</gene>
<dbReference type="Proteomes" id="UP000264179">
    <property type="component" value="Unassembled WGS sequence"/>
</dbReference>
<evidence type="ECO:0000313" key="3">
    <source>
        <dbReference type="EMBL" id="HCW67460.1"/>
    </source>
</evidence>
<dbReference type="Proteomes" id="UP000264753">
    <property type="component" value="Unassembled WGS sequence"/>
</dbReference>
<feature type="transmembrane region" description="Helical" evidence="1">
    <location>
        <begin position="6"/>
        <end position="27"/>
    </location>
</feature>
<keyword evidence="1" id="KW-1133">Transmembrane helix</keyword>
<evidence type="ECO:0000313" key="4">
    <source>
        <dbReference type="Proteomes" id="UP000264179"/>
    </source>
</evidence>
<evidence type="ECO:0000313" key="2">
    <source>
        <dbReference type="EMBL" id="HBU98437.1"/>
    </source>
</evidence>
<comment type="caution">
    <text evidence="2">The sequence shown here is derived from an EMBL/GenBank/DDBJ whole genome shotgun (WGS) entry which is preliminary data.</text>
</comment>
<protein>
    <submittedName>
        <fullName evidence="2">Glycerol-3-phosphate ABC transporter permease</fullName>
    </submittedName>
</protein>
<dbReference type="EMBL" id="DPOP01000083">
    <property type="protein sequence ID" value="HCW67460.1"/>
    <property type="molecule type" value="Genomic_DNA"/>
</dbReference>
<sequence>FPKAFALTIMATIPPVLVVVVFQRMFVKGLVETEK</sequence>
<dbReference type="EMBL" id="DOOG01000089">
    <property type="protein sequence ID" value="HBU98437.1"/>
    <property type="molecule type" value="Genomic_DNA"/>
</dbReference>
<keyword evidence="1" id="KW-0472">Membrane</keyword>
<feature type="non-terminal residue" evidence="2">
    <location>
        <position position="1"/>
    </location>
</feature>
<evidence type="ECO:0000313" key="5">
    <source>
        <dbReference type="Proteomes" id="UP000264753"/>
    </source>
</evidence>
<organism evidence="2 5">
    <name type="scientific">Thalassospira lucentensis</name>
    <dbReference type="NCBI Taxonomy" id="168935"/>
    <lineage>
        <taxon>Bacteria</taxon>
        <taxon>Pseudomonadati</taxon>
        <taxon>Pseudomonadota</taxon>
        <taxon>Alphaproteobacteria</taxon>
        <taxon>Rhodospirillales</taxon>
        <taxon>Thalassospiraceae</taxon>
        <taxon>Thalassospira</taxon>
    </lineage>
</organism>
<dbReference type="AlphaFoldDB" id="A0A358HTC5"/>